<dbReference type="InterPro" id="IPR015943">
    <property type="entry name" value="WD40/YVTN_repeat-like_dom_sf"/>
</dbReference>
<evidence type="ECO:0000256" key="6">
    <source>
        <dbReference type="SAM" id="MobiDB-lite"/>
    </source>
</evidence>
<dbReference type="EMBL" id="NNAY01002659">
    <property type="protein sequence ID" value="OXU20848.1"/>
    <property type="molecule type" value="Genomic_DNA"/>
</dbReference>
<comment type="caution">
    <text evidence="7">The sequence shown here is derived from an EMBL/GenBank/DDBJ whole genome shotgun (WGS) entry which is preliminary data.</text>
</comment>
<dbReference type="OrthoDB" id="6619788at2759"/>
<dbReference type="SMART" id="SM00320">
    <property type="entry name" value="WD40"/>
    <property type="match status" value="3"/>
</dbReference>
<sequence length="1240" mass="139921">MALTSRLICSCTRDQIEKVNSSSKGKLKRVMSVENSENSSEYRETSSRDSDYEDGSEEAEHDYSFRNSGGFAELYYELRDDESDEKASAEEAEDPTYDAPSPKDAFTRAEVDRENEENTTMETQQRARGNSRRKTIYELDSYSTLTPSSRDAEIREEDVGTAPLARFSKSLGIPGVARVNLSALSQKILDCVVDENVTTEYPWIYVRKEIVEDNIDLHSESSDFLAIKDELQQYPDSRLLLGYAPTAANSQTGEAEFYVCLTEESRDAVARRIEALRHEQQQRVRSAVLKEPRPWQDHGSAAVVDQLSLKRSRPLLEVEVESTLDKLKAPSILTDRGCDGQRDGYVEILPGREDFDNVTRFFVDKACAGAPATAEDSAQTEISMRVNAWCQSSPDRGVEPVAAESAFSRAKKLQSFIQNQAEQVFEETEANATWDVYANDYAKLAEAAASAMSESIDELRYEEQQSYYEGKLCGGRVINDLAWHPQWTGLFAAAYTAASKSENLVGPKPLDQDGVGPSRVLVWSFDDCLRPKLLLESESQVTSVSFCPRDGSVLVGGCANGQIVVWDITGRIEELERVVVQTAAEAKYASVMRSLGTWMRETLDPAIVRPTASSSLQHSQKGAITKIEWLSAYSKLDDRGRLHELPADTAEADLSLQFVASSEDGSMAFWDLSWRPPTEKKGELRSRKRKTVEKPQSLVQSISPYKILDGVFKPLYILIVQQANQTRNAVVTTMSLGRVDLSTVQLEPRPRDDDPVTKRRHFKVLLEKGEEEHRLDGIFVGTAAGECGLVSWEGYDFSTGISLNKEICKWTWRKQLHDGPVSHAVRSRHLKDVLLTVGGRIFAVWREDAEDPIIWRKSEFRYTAGCWDGSKPTVIILGRNDGTVEIWDVFNKSHEPNITQSLSGRIITGIYAHELPLNPPCVGFCDYNGALRTFLASKVLSASSGDSDVKWMRQFVDREVNRIKDFNTWQKNWNEANVSDYSGEKASEPERENANKQPEADRQAKLEAAKSAKVYECTSSQTIFLERTSRKSNRRQAKRRKQLIEEMQARWVRREVQRMQMAVLEKKGLRGEELERRREPVLRMKQEARDKEARRQAVIGRAAELFEDALLSNFPPQQGKRLLTVAAAAVSKATKKPSATGDLISLHTPDTGDVSGTAHEKVIGEYEQIEAEALSRMRRRSGELDFSWRKLINEGLQRRRSMDVNLKMHKIKVNDDDDDEKDSVTSILESFEDPRRESRR</sequence>
<dbReference type="InterPro" id="IPR001680">
    <property type="entry name" value="WD40_rpt"/>
</dbReference>
<dbReference type="GO" id="GO:0060294">
    <property type="term" value="P:cilium movement involved in cell motility"/>
    <property type="evidence" value="ECO:0007669"/>
    <property type="project" value="TreeGrafter"/>
</dbReference>
<evidence type="ECO:0000256" key="5">
    <source>
        <dbReference type="PROSITE-ProRule" id="PRU00221"/>
    </source>
</evidence>
<dbReference type="PANTHER" id="PTHR12442">
    <property type="entry name" value="DYNEIN INTERMEDIATE CHAIN"/>
    <property type="match status" value="1"/>
</dbReference>
<accession>A0A232ER65</accession>
<evidence type="ECO:0000313" key="8">
    <source>
        <dbReference type="Proteomes" id="UP000215335"/>
    </source>
</evidence>
<reference evidence="7 8" key="1">
    <citation type="journal article" date="2017" name="Curr. Biol.">
        <title>The Evolution of Venom by Co-option of Single-Copy Genes.</title>
        <authorList>
            <person name="Martinson E.O."/>
            <person name="Mrinalini"/>
            <person name="Kelkar Y.D."/>
            <person name="Chang C.H."/>
            <person name="Werren J.H."/>
        </authorList>
    </citation>
    <scope>NUCLEOTIDE SEQUENCE [LARGE SCALE GENOMIC DNA]</scope>
    <source>
        <strain evidence="7 8">Alberta</strain>
        <tissue evidence="7">Whole body</tissue>
    </source>
</reference>
<evidence type="ECO:0000256" key="3">
    <source>
        <dbReference type="ARBA" id="ARBA00022574"/>
    </source>
</evidence>
<dbReference type="InterPro" id="IPR036322">
    <property type="entry name" value="WD40_repeat_dom_sf"/>
</dbReference>
<dbReference type="PANTHER" id="PTHR12442:SF5">
    <property type="entry name" value="DYNEIN AXONEMAL INTERMEDIATE CHAIN 3"/>
    <property type="match status" value="1"/>
</dbReference>
<feature type="region of interest" description="Disordered" evidence="6">
    <location>
        <begin position="1211"/>
        <end position="1240"/>
    </location>
</feature>
<feature type="repeat" description="WD" evidence="5">
    <location>
        <begin position="534"/>
        <end position="568"/>
    </location>
</feature>
<evidence type="ECO:0000256" key="1">
    <source>
        <dbReference type="ARBA" id="ARBA00004496"/>
    </source>
</evidence>
<keyword evidence="2" id="KW-0963">Cytoplasm</keyword>
<dbReference type="InterPro" id="IPR019775">
    <property type="entry name" value="WD40_repeat_CS"/>
</dbReference>
<dbReference type="GO" id="GO:0045503">
    <property type="term" value="F:dynein light chain binding"/>
    <property type="evidence" value="ECO:0007669"/>
    <property type="project" value="TreeGrafter"/>
</dbReference>
<dbReference type="InterPro" id="IPR050687">
    <property type="entry name" value="Dynein_IC"/>
</dbReference>
<organism evidence="7 8">
    <name type="scientific">Trichomalopsis sarcophagae</name>
    <dbReference type="NCBI Taxonomy" id="543379"/>
    <lineage>
        <taxon>Eukaryota</taxon>
        <taxon>Metazoa</taxon>
        <taxon>Ecdysozoa</taxon>
        <taxon>Arthropoda</taxon>
        <taxon>Hexapoda</taxon>
        <taxon>Insecta</taxon>
        <taxon>Pterygota</taxon>
        <taxon>Neoptera</taxon>
        <taxon>Endopterygota</taxon>
        <taxon>Hymenoptera</taxon>
        <taxon>Apocrita</taxon>
        <taxon>Proctotrupomorpha</taxon>
        <taxon>Chalcidoidea</taxon>
        <taxon>Pteromalidae</taxon>
        <taxon>Pteromalinae</taxon>
        <taxon>Trichomalopsis</taxon>
    </lineage>
</organism>
<proteinExistence type="predicted"/>
<feature type="compositionally biased region" description="Acidic residues" evidence="6">
    <location>
        <begin position="51"/>
        <end position="60"/>
    </location>
</feature>
<name>A0A232ER65_9HYME</name>
<keyword evidence="3 5" id="KW-0853">WD repeat</keyword>
<dbReference type="Gene3D" id="2.130.10.10">
    <property type="entry name" value="YVTN repeat-like/Quinoprotein amine dehydrogenase"/>
    <property type="match status" value="1"/>
</dbReference>
<dbReference type="GO" id="GO:0045504">
    <property type="term" value="F:dynein heavy chain binding"/>
    <property type="evidence" value="ECO:0007669"/>
    <property type="project" value="TreeGrafter"/>
</dbReference>
<dbReference type="STRING" id="543379.A0A232ER65"/>
<dbReference type="SUPFAM" id="SSF50978">
    <property type="entry name" value="WD40 repeat-like"/>
    <property type="match status" value="1"/>
</dbReference>
<feature type="compositionally biased region" description="Acidic residues" evidence="6">
    <location>
        <begin position="81"/>
        <end position="96"/>
    </location>
</feature>
<feature type="region of interest" description="Disordered" evidence="6">
    <location>
        <begin position="20"/>
        <end position="66"/>
    </location>
</feature>
<dbReference type="PROSITE" id="PS50082">
    <property type="entry name" value="WD_REPEATS_2"/>
    <property type="match status" value="1"/>
</dbReference>
<feature type="compositionally biased region" description="Basic and acidic residues" evidence="6">
    <location>
        <begin position="982"/>
        <end position="1007"/>
    </location>
</feature>
<gene>
    <name evidence="7" type="ORF">TSAR_009787</name>
</gene>
<evidence type="ECO:0000313" key="7">
    <source>
        <dbReference type="EMBL" id="OXU20848.1"/>
    </source>
</evidence>
<feature type="region of interest" description="Disordered" evidence="6">
    <location>
        <begin position="81"/>
        <end position="133"/>
    </location>
</feature>
<keyword evidence="4" id="KW-0677">Repeat</keyword>
<dbReference type="Proteomes" id="UP000215335">
    <property type="component" value="Unassembled WGS sequence"/>
</dbReference>
<dbReference type="GO" id="GO:0036159">
    <property type="term" value="P:inner dynein arm assembly"/>
    <property type="evidence" value="ECO:0007669"/>
    <property type="project" value="TreeGrafter"/>
</dbReference>
<keyword evidence="8" id="KW-1185">Reference proteome</keyword>
<dbReference type="GO" id="GO:0036156">
    <property type="term" value="C:inner dynein arm"/>
    <property type="evidence" value="ECO:0007669"/>
    <property type="project" value="TreeGrafter"/>
</dbReference>
<protein>
    <submittedName>
        <fullName evidence="7">Uncharacterized protein</fullName>
    </submittedName>
</protein>
<feature type="region of interest" description="Disordered" evidence="6">
    <location>
        <begin position="980"/>
        <end position="1007"/>
    </location>
</feature>
<feature type="compositionally biased region" description="Basic and acidic residues" evidence="6">
    <location>
        <begin position="40"/>
        <end position="50"/>
    </location>
</feature>
<evidence type="ECO:0000256" key="4">
    <source>
        <dbReference type="ARBA" id="ARBA00022737"/>
    </source>
</evidence>
<dbReference type="AlphaFoldDB" id="A0A232ER65"/>
<evidence type="ECO:0000256" key="2">
    <source>
        <dbReference type="ARBA" id="ARBA00022490"/>
    </source>
</evidence>
<comment type="subcellular location">
    <subcellularLocation>
        <location evidence="1">Cytoplasm</location>
    </subcellularLocation>
</comment>
<dbReference type="PROSITE" id="PS00678">
    <property type="entry name" value="WD_REPEATS_1"/>
    <property type="match status" value="1"/>
</dbReference>